<evidence type="ECO:0000256" key="5">
    <source>
        <dbReference type="PROSITE-ProRule" id="PRU10141"/>
    </source>
</evidence>
<dbReference type="InterPro" id="IPR011009">
    <property type="entry name" value="Kinase-like_dom_sf"/>
</dbReference>
<dbReference type="PANTHER" id="PTHR43289">
    <property type="entry name" value="MITOGEN-ACTIVATED PROTEIN KINASE KINASE KINASE 20-RELATED"/>
    <property type="match status" value="1"/>
</dbReference>
<evidence type="ECO:0000256" key="4">
    <source>
        <dbReference type="ARBA" id="ARBA00022840"/>
    </source>
</evidence>
<evidence type="ECO:0000313" key="9">
    <source>
        <dbReference type="EMBL" id="QHQ36538.1"/>
    </source>
</evidence>
<dbReference type="PROSITE" id="PS00109">
    <property type="entry name" value="PROTEIN_KINASE_TYR"/>
    <property type="match status" value="1"/>
</dbReference>
<reference evidence="9 10" key="1">
    <citation type="submission" date="2019-12" db="EMBL/GenBank/DDBJ databases">
        <title>Complete genome sequence of Algicella marina strain 9Alg 56(T) isolated from the red alga Tichocarpus crinitus.</title>
        <authorList>
            <person name="Kim S.-G."/>
            <person name="Nedashkovskaya O.I."/>
        </authorList>
    </citation>
    <scope>NUCLEOTIDE SEQUENCE [LARGE SCALE GENOMIC DNA]</scope>
    <source>
        <strain evidence="9 10">9Alg 56</strain>
    </source>
</reference>
<dbReference type="InterPro" id="IPR008266">
    <property type="entry name" value="Tyr_kinase_AS"/>
</dbReference>
<keyword evidence="3 9" id="KW-0418">Kinase</keyword>
<keyword evidence="2 5" id="KW-0547">Nucleotide-binding</keyword>
<keyword evidence="7" id="KW-0812">Transmembrane</keyword>
<organism evidence="9 10">
    <name type="scientific">Algicella marina</name>
    <dbReference type="NCBI Taxonomy" id="2683284"/>
    <lineage>
        <taxon>Bacteria</taxon>
        <taxon>Pseudomonadati</taxon>
        <taxon>Pseudomonadota</taxon>
        <taxon>Alphaproteobacteria</taxon>
        <taxon>Rhodobacterales</taxon>
        <taxon>Paracoccaceae</taxon>
        <taxon>Algicella</taxon>
    </lineage>
</organism>
<dbReference type="PROSITE" id="PS00107">
    <property type="entry name" value="PROTEIN_KINASE_ATP"/>
    <property type="match status" value="1"/>
</dbReference>
<evidence type="ECO:0000313" key="10">
    <source>
        <dbReference type="Proteomes" id="UP000464495"/>
    </source>
</evidence>
<proteinExistence type="predicted"/>
<keyword evidence="1" id="KW-0808">Transferase</keyword>
<dbReference type="Gene3D" id="3.30.200.20">
    <property type="entry name" value="Phosphorylase Kinase, domain 1"/>
    <property type="match status" value="1"/>
</dbReference>
<evidence type="ECO:0000256" key="3">
    <source>
        <dbReference type="ARBA" id="ARBA00022777"/>
    </source>
</evidence>
<dbReference type="GO" id="GO:0004674">
    <property type="term" value="F:protein serine/threonine kinase activity"/>
    <property type="evidence" value="ECO:0007669"/>
    <property type="project" value="TreeGrafter"/>
</dbReference>
<feature type="transmembrane region" description="Helical" evidence="7">
    <location>
        <begin position="317"/>
        <end position="339"/>
    </location>
</feature>
<sequence>MLESRPSDTFQPDMVLNNTYRIEGIIGRGGTSEVYRARSEISQRVVAIKVLRSEFSGNEDYLLLMKREEEIREIRHDAIVRYSENHLTPEGHVYLVMDYVDGPGLDEKLHSGGLPADDLMTIAARLADGLYVAHARNIVHRDLSPDNIILRNGNPTEAVIIDFGIAKDSNPGAGTIVGNEFAGKYSYAAPEQLNGTSDSRSDIYSLGALLLASFRGETPNVGRNPMEVIAKKNEPLDTSGVPEPLKSLIDRMTQPNPDERYQSVLEILDEIDPAFQQTVIGARPISVVPRPEQSTVGMTGIPREPQSANPARKKVPVVILLIPLAIVAVAAGTYFSGILDRDQLTTSEMQPVAEKPIAQSIPPADTETVAVLPAEQVPVVEPEPEPTRTAAPEPESAQGIPRADPYTLIGERKSGQTLRLVGYAPDVETRDALVSLIEAEGGVAAVEIASGDISDNWGDTMVALITELRDLPEWRFLASGNFARVTGETSDPALAERIEVAFSPVSMDEGLRGVATIDIVGNVIPRASVQAVIDRFADCGPLFLPQSPNAGYGEGAEVLVAGTMATAARRDELSATLQSLVGARPIRMRTQILGEDLCRIDQMLRNVPSAGIQIIYGYGAKDDLNASNVYRVGENPVIAINLPEQILDGYVWASFVDVTGTAYHLLPHANRADNSVQSLRDGERGSVEIRLTWPVEDALSPDKMAFVVDDTALGTGKLVVLLSSEPLLQTNRPASEPVSDFVSALQEAGVASGIISFDSRLLITRR</sequence>
<evidence type="ECO:0000256" key="2">
    <source>
        <dbReference type="ARBA" id="ARBA00022741"/>
    </source>
</evidence>
<dbReference type="Proteomes" id="UP000464495">
    <property type="component" value="Chromosome"/>
</dbReference>
<evidence type="ECO:0000256" key="7">
    <source>
        <dbReference type="SAM" id="Phobius"/>
    </source>
</evidence>
<evidence type="ECO:0000256" key="6">
    <source>
        <dbReference type="SAM" id="MobiDB-lite"/>
    </source>
</evidence>
<keyword evidence="4 5" id="KW-0067">ATP-binding</keyword>
<dbReference type="PANTHER" id="PTHR43289:SF6">
    <property type="entry name" value="SERINE_THREONINE-PROTEIN KINASE NEKL-3"/>
    <property type="match status" value="1"/>
</dbReference>
<dbReference type="KEGG" id="amaq:GO499_15840"/>
<dbReference type="InterPro" id="IPR017441">
    <property type="entry name" value="Protein_kinase_ATP_BS"/>
</dbReference>
<keyword evidence="7" id="KW-1133">Transmembrane helix</keyword>
<keyword evidence="7" id="KW-0472">Membrane</keyword>
<feature type="compositionally biased region" description="Low complexity" evidence="6">
    <location>
        <begin position="387"/>
        <end position="397"/>
    </location>
</feature>
<evidence type="ECO:0000256" key="1">
    <source>
        <dbReference type="ARBA" id="ARBA00022679"/>
    </source>
</evidence>
<dbReference type="EMBL" id="CP046620">
    <property type="protein sequence ID" value="QHQ36538.1"/>
    <property type="molecule type" value="Genomic_DNA"/>
</dbReference>
<keyword evidence="10" id="KW-1185">Reference proteome</keyword>
<name>A0A6P1T1C1_9RHOB</name>
<dbReference type="AlphaFoldDB" id="A0A6P1T1C1"/>
<dbReference type="Gene3D" id="1.10.510.10">
    <property type="entry name" value="Transferase(Phosphotransferase) domain 1"/>
    <property type="match status" value="1"/>
</dbReference>
<dbReference type="SUPFAM" id="SSF56112">
    <property type="entry name" value="Protein kinase-like (PK-like)"/>
    <property type="match status" value="1"/>
</dbReference>
<evidence type="ECO:0000259" key="8">
    <source>
        <dbReference type="PROSITE" id="PS50011"/>
    </source>
</evidence>
<feature type="region of interest" description="Disordered" evidence="6">
    <location>
        <begin position="381"/>
        <end position="408"/>
    </location>
</feature>
<dbReference type="PROSITE" id="PS50011">
    <property type="entry name" value="PROTEIN_KINASE_DOM"/>
    <property type="match status" value="1"/>
</dbReference>
<dbReference type="Pfam" id="PF00069">
    <property type="entry name" value="Pkinase"/>
    <property type="match status" value="1"/>
</dbReference>
<feature type="domain" description="Protein kinase" evidence="8">
    <location>
        <begin position="20"/>
        <end position="275"/>
    </location>
</feature>
<feature type="binding site" evidence="5">
    <location>
        <position position="49"/>
    </location>
    <ligand>
        <name>ATP</name>
        <dbReference type="ChEBI" id="CHEBI:30616"/>
    </ligand>
</feature>
<dbReference type="Gene3D" id="3.40.1520.20">
    <property type="match status" value="1"/>
</dbReference>
<protein>
    <submittedName>
        <fullName evidence="9">Protein kinase</fullName>
    </submittedName>
</protein>
<dbReference type="CDD" id="cd14014">
    <property type="entry name" value="STKc_PknB_like"/>
    <property type="match status" value="1"/>
</dbReference>
<dbReference type="GO" id="GO:0005524">
    <property type="term" value="F:ATP binding"/>
    <property type="evidence" value="ECO:0007669"/>
    <property type="project" value="UniProtKB-UniRule"/>
</dbReference>
<dbReference type="InterPro" id="IPR000719">
    <property type="entry name" value="Prot_kinase_dom"/>
</dbReference>
<gene>
    <name evidence="9" type="ORF">GO499_15840</name>
</gene>
<accession>A0A6P1T1C1</accession>
<dbReference type="RefSeq" id="WP_161863084.1">
    <property type="nucleotide sequence ID" value="NZ_CP046620.1"/>
</dbReference>